<accession>X5MFU5</accession>
<evidence type="ECO:0000313" key="3">
    <source>
        <dbReference type="Proteomes" id="UP000032160"/>
    </source>
</evidence>
<keyword evidence="3" id="KW-1185">Reference proteome</keyword>
<dbReference type="EMBL" id="HG966617">
    <property type="protein sequence ID" value="CDO60179.1"/>
    <property type="molecule type" value="Genomic_DNA"/>
</dbReference>
<dbReference type="Gene3D" id="1.20.1050.10">
    <property type="match status" value="2"/>
</dbReference>
<dbReference type="Pfam" id="PF13417">
    <property type="entry name" value="GST_N_3"/>
    <property type="match status" value="1"/>
</dbReference>
<evidence type="ECO:0000259" key="1">
    <source>
        <dbReference type="Pfam" id="PF13417"/>
    </source>
</evidence>
<name>X5MFU5_9HYPH</name>
<feature type="domain" description="GST N-terminal" evidence="1">
    <location>
        <begin position="6"/>
        <end position="80"/>
    </location>
</feature>
<sequence>MGQNTLYGGAISLYTGKARAYMDWKQVPYTEVLANVDVYKGIILPRVGWPVIPVLVTDKDETVQDTTEIIDHFEALDPDPSIYPSGSAQKMAALLIEVFGDEWMKLPAMHYRWNYNEDWILTQFGALSAPDASPEEQREIGEKRAGPFRGSLPFLGVLPETRSAIEESYEALLADMSTHFETHDYLFGSRPSIGDYGLIGPLYAHNYRDPKSGEMMKATAPRVARWVERMVKSPTPRGGEFLANDEVPDTIIPLLNRFAVEYLPVLEKTVAAFNAWAADNASGTEVPRALGVHEFTLGGVTAERAIFTFDLWMLQRPLDFYASLKGANKEAVDAMLEKSGLSGITRMPAYPRIARPNFKTALA</sequence>
<reference evidence="2 3" key="1">
    <citation type="journal article" date="2014" name="Front. Genet.">
        <title>Genome and metabolic network of "Candidatus Phaeomarinobacter ectocarpi" Ec32, a new candidate genus of Alphaproteobacteria frequently associated with brown algae.</title>
        <authorList>
            <person name="Dittami S.M."/>
            <person name="Barbeyron T."/>
            <person name="Boyen C."/>
            <person name="Cambefort J."/>
            <person name="Collet G."/>
            <person name="Delage L."/>
            <person name="Gobet A."/>
            <person name="Groisillier A."/>
            <person name="Leblanc C."/>
            <person name="Michel G."/>
            <person name="Scornet D."/>
            <person name="Siegel A."/>
            <person name="Tapia J.E."/>
            <person name="Tonon T."/>
        </authorList>
    </citation>
    <scope>NUCLEOTIDE SEQUENCE [LARGE SCALE GENOMIC DNA]</scope>
    <source>
        <strain evidence="2 3">Ec32</strain>
    </source>
</reference>
<evidence type="ECO:0000313" key="2">
    <source>
        <dbReference type="EMBL" id="CDO60179.1"/>
    </source>
</evidence>
<dbReference type="PATRIC" id="fig|1458461.3.peg.1972"/>
<dbReference type="InterPro" id="IPR036282">
    <property type="entry name" value="Glutathione-S-Trfase_C_sf"/>
</dbReference>
<dbReference type="InterPro" id="IPR004045">
    <property type="entry name" value="Glutathione_S-Trfase_N"/>
</dbReference>
<keyword evidence="2" id="KW-0808">Transferase</keyword>
<dbReference type="Gene3D" id="3.40.30.10">
    <property type="entry name" value="Glutaredoxin"/>
    <property type="match status" value="1"/>
</dbReference>
<dbReference type="RefSeq" id="WP_043948281.1">
    <property type="nucleotide sequence ID" value="NZ_HG966617.1"/>
</dbReference>
<dbReference type="KEGG" id="pect:BN1012_Phect1966"/>
<dbReference type="STRING" id="1458461.BN1012_Phect1966"/>
<dbReference type="AlphaFoldDB" id="X5MFU5"/>
<dbReference type="GO" id="GO:0016740">
    <property type="term" value="F:transferase activity"/>
    <property type="evidence" value="ECO:0007669"/>
    <property type="project" value="UniProtKB-KW"/>
</dbReference>
<dbReference type="SUPFAM" id="SSF52833">
    <property type="entry name" value="Thioredoxin-like"/>
    <property type="match status" value="1"/>
</dbReference>
<dbReference type="HOGENOM" id="CLU_045103_1_0_5"/>
<protein>
    <submittedName>
        <fullName evidence="2">Glutathione S-transferase</fullName>
    </submittedName>
</protein>
<dbReference type="Pfam" id="PF13410">
    <property type="entry name" value="GST_C_2"/>
    <property type="match status" value="1"/>
</dbReference>
<dbReference type="OrthoDB" id="7054557at2"/>
<dbReference type="CDD" id="cd00299">
    <property type="entry name" value="GST_C_family"/>
    <property type="match status" value="1"/>
</dbReference>
<dbReference type="Proteomes" id="UP000032160">
    <property type="component" value="Chromosome I"/>
</dbReference>
<dbReference type="InterPro" id="IPR036249">
    <property type="entry name" value="Thioredoxin-like_sf"/>
</dbReference>
<proteinExistence type="predicted"/>
<gene>
    <name evidence="2" type="ORF">BN1012_Phect1966</name>
</gene>
<organism evidence="2 3">
    <name type="scientific">Candidatus Phaeomarinibacter ectocarpi</name>
    <dbReference type="NCBI Taxonomy" id="1458461"/>
    <lineage>
        <taxon>Bacteria</taxon>
        <taxon>Pseudomonadati</taxon>
        <taxon>Pseudomonadota</taxon>
        <taxon>Alphaproteobacteria</taxon>
        <taxon>Hyphomicrobiales</taxon>
        <taxon>Parvibaculaceae</taxon>
        <taxon>Candidatus Phaeomarinibacter</taxon>
    </lineage>
</organism>
<dbReference type="SUPFAM" id="SSF47616">
    <property type="entry name" value="GST C-terminal domain-like"/>
    <property type="match status" value="1"/>
</dbReference>